<feature type="transmembrane region" description="Helical" evidence="7">
    <location>
        <begin position="400"/>
        <end position="424"/>
    </location>
</feature>
<keyword evidence="4" id="KW-0560">Oxidoreductase</keyword>
<dbReference type="OrthoDB" id="3934656at2759"/>
<sequence>MYGLAIAVFLALLIFLRIFSNYTRLQRIPGPLVTGLTGLWSTYERNTPGFGRRLTGLHQQYGKVVRLGPHCVSVSDPTVIFPIRNSRPLEKSIFEYGAPGSVDGFHAIGAQDHSMTTRQTCLGTALQYEGIIDRSANNLIQTIRRHPLLQMTAFLRWFAADFVNHLTTGNTVQHMPAEAVGYQSTTPGNWSILENTLLNSSIARLRRSRDLSIGRLFHKVNQEGHLTPAHHGVSESYDNGQEALRSITTAFAVIFPVLLQHPGIMTKLRNEIDNAFDNGSLSDLPCWQELSRLRYLDAALKETLRTFSNTNHTHEIPVPPEGAIASGHYIPPETIIECHSEALKNDQGVYGENIHIFQPERWLNADVRRRRSMVRNLLPFSIEINRSPTVRVVWLELKKIVVLILLNFQVGFLSLLRYICIFLANVE</sequence>
<evidence type="ECO:0000313" key="8">
    <source>
        <dbReference type="EMBL" id="KAE8154897.1"/>
    </source>
</evidence>
<dbReference type="PANTHER" id="PTHR24305">
    <property type="entry name" value="CYTOCHROME P450"/>
    <property type="match status" value="1"/>
</dbReference>
<dbReference type="InterPro" id="IPR036396">
    <property type="entry name" value="Cyt_P450_sf"/>
</dbReference>
<dbReference type="Gene3D" id="1.10.630.10">
    <property type="entry name" value="Cytochrome P450"/>
    <property type="match status" value="2"/>
</dbReference>
<dbReference type="GO" id="GO:0005506">
    <property type="term" value="F:iron ion binding"/>
    <property type="evidence" value="ECO:0007669"/>
    <property type="project" value="InterPro"/>
</dbReference>
<evidence type="ECO:0000256" key="3">
    <source>
        <dbReference type="ARBA" id="ARBA00022723"/>
    </source>
</evidence>
<dbReference type="GO" id="GO:0004497">
    <property type="term" value="F:monooxygenase activity"/>
    <property type="evidence" value="ECO:0007669"/>
    <property type="project" value="UniProtKB-KW"/>
</dbReference>
<evidence type="ECO:0000256" key="1">
    <source>
        <dbReference type="ARBA" id="ARBA00001971"/>
    </source>
</evidence>
<dbReference type="Pfam" id="PF00067">
    <property type="entry name" value="p450"/>
    <property type="match status" value="1"/>
</dbReference>
<keyword evidence="3" id="KW-0479">Metal-binding</keyword>
<dbReference type="PANTHER" id="PTHR24305:SF235">
    <property type="entry name" value="CYTOCHROME P450 MONOOXYGENASE APDB-RELATED"/>
    <property type="match status" value="1"/>
</dbReference>
<dbReference type="EMBL" id="ML742026">
    <property type="protein sequence ID" value="KAE8154897.1"/>
    <property type="molecule type" value="Genomic_DNA"/>
</dbReference>
<evidence type="ECO:0000256" key="5">
    <source>
        <dbReference type="ARBA" id="ARBA00023004"/>
    </source>
</evidence>
<dbReference type="InterPro" id="IPR050121">
    <property type="entry name" value="Cytochrome_P450_monoxygenase"/>
</dbReference>
<reference evidence="8 9" key="1">
    <citation type="submission" date="2019-04" db="EMBL/GenBank/DDBJ databases">
        <title>Friends and foes A comparative genomics study of 23 Aspergillus species from section Flavi.</title>
        <authorList>
            <consortium name="DOE Joint Genome Institute"/>
            <person name="Kjaerbolling I."/>
            <person name="Vesth T."/>
            <person name="Frisvad J.C."/>
            <person name="Nybo J.L."/>
            <person name="Theobald S."/>
            <person name="Kildgaard S."/>
            <person name="Isbrandt T."/>
            <person name="Kuo A."/>
            <person name="Sato A."/>
            <person name="Lyhne E.K."/>
            <person name="Kogle M.E."/>
            <person name="Wiebenga A."/>
            <person name="Kun R.S."/>
            <person name="Lubbers R.J."/>
            <person name="Makela M.R."/>
            <person name="Barry K."/>
            <person name="Chovatia M."/>
            <person name="Clum A."/>
            <person name="Daum C."/>
            <person name="Haridas S."/>
            <person name="He G."/>
            <person name="LaButti K."/>
            <person name="Lipzen A."/>
            <person name="Mondo S."/>
            <person name="Riley R."/>
            <person name="Salamov A."/>
            <person name="Simmons B.A."/>
            <person name="Magnuson J.K."/>
            <person name="Henrissat B."/>
            <person name="Mortensen U.H."/>
            <person name="Larsen T.O."/>
            <person name="Devries R.P."/>
            <person name="Grigoriev I.V."/>
            <person name="Machida M."/>
            <person name="Baker S.E."/>
            <person name="Andersen M.R."/>
        </authorList>
    </citation>
    <scope>NUCLEOTIDE SEQUENCE [LARGE SCALE GENOMIC DNA]</scope>
    <source>
        <strain evidence="8 9">IBT 18842</strain>
    </source>
</reference>
<keyword evidence="5" id="KW-0408">Iron</keyword>
<keyword evidence="7" id="KW-1133">Transmembrane helix</keyword>
<keyword evidence="7" id="KW-0472">Membrane</keyword>
<name>A0A5N6U8F7_ASPAV</name>
<organism evidence="8 9">
    <name type="scientific">Aspergillus avenaceus</name>
    <dbReference type="NCBI Taxonomy" id="36643"/>
    <lineage>
        <taxon>Eukaryota</taxon>
        <taxon>Fungi</taxon>
        <taxon>Dikarya</taxon>
        <taxon>Ascomycota</taxon>
        <taxon>Pezizomycotina</taxon>
        <taxon>Eurotiomycetes</taxon>
        <taxon>Eurotiomycetidae</taxon>
        <taxon>Eurotiales</taxon>
        <taxon>Aspergillaceae</taxon>
        <taxon>Aspergillus</taxon>
        <taxon>Aspergillus subgen. Circumdati</taxon>
    </lineage>
</organism>
<keyword evidence="9" id="KW-1185">Reference proteome</keyword>
<evidence type="ECO:0000256" key="2">
    <source>
        <dbReference type="ARBA" id="ARBA00010617"/>
    </source>
</evidence>
<comment type="cofactor">
    <cofactor evidence="1">
        <name>heme</name>
        <dbReference type="ChEBI" id="CHEBI:30413"/>
    </cofactor>
</comment>
<dbReference type="SUPFAM" id="SSF48264">
    <property type="entry name" value="Cytochrome P450"/>
    <property type="match status" value="1"/>
</dbReference>
<evidence type="ECO:0000256" key="4">
    <source>
        <dbReference type="ARBA" id="ARBA00023002"/>
    </source>
</evidence>
<keyword evidence="7" id="KW-0812">Transmembrane</keyword>
<accession>A0A5N6U8F7</accession>
<evidence type="ECO:0000256" key="6">
    <source>
        <dbReference type="ARBA" id="ARBA00023033"/>
    </source>
</evidence>
<dbReference type="GO" id="GO:0020037">
    <property type="term" value="F:heme binding"/>
    <property type="evidence" value="ECO:0007669"/>
    <property type="project" value="InterPro"/>
</dbReference>
<evidence type="ECO:0000313" key="9">
    <source>
        <dbReference type="Proteomes" id="UP000325780"/>
    </source>
</evidence>
<dbReference type="Proteomes" id="UP000325780">
    <property type="component" value="Unassembled WGS sequence"/>
</dbReference>
<proteinExistence type="inferred from homology"/>
<dbReference type="AlphaFoldDB" id="A0A5N6U8F7"/>
<protein>
    <submittedName>
        <fullName evidence="8">Cytochrome P450</fullName>
    </submittedName>
</protein>
<evidence type="ECO:0000256" key="7">
    <source>
        <dbReference type="SAM" id="Phobius"/>
    </source>
</evidence>
<comment type="similarity">
    <text evidence="2">Belongs to the cytochrome P450 family.</text>
</comment>
<dbReference type="GO" id="GO:0016705">
    <property type="term" value="F:oxidoreductase activity, acting on paired donors, with incorporation or reduction of molecular oxygen"/>
    <property type="evidence" value="ECO:0007669"/>
    <property type="project" value="InterPro"/>
</dbReference>
<keyword evidence="6" id="KW-0503">Monooxygenase</keyword>
<gene>
    <name evidence="8" type="ORF">BDV25DRAFT_147173</name>
</gene>
<dbReference type="GO" id="GO:0044550">
    <property type="term" value="P:secondary metabolite biosynthetic process"/>
    <property type="evidence" value="ECO:0007669"/>
    <property type="project" value="UniProtKB-ARBA"/>
</dbReference>
<dbReference type="InterPro" id="IPR001128">
    <property type="entry name" value="Cyt_P450"/>
</dbReference>